<proteinExistence type="inferred from homology"/>
<evidence type="ECO:0000256" key="9">
    <source>
        <dbReference type="RuleBase" id="RU363111"/>
    </source>
</evidence>
<comment type="caution">
    <text evidence="11">The sequence shown here is derived from an EMBL/GenBank/DDBJ whole genome shotgun (WGS) entry which is preliminary data.</text>
</comment>
<evidence type="ECO:0000313" key="12">
    <source>
        <dbReference type="Proteomes" id="UP001428341"/>
    </source>
</evidence>
<reference evidence="11 12" key="1">
    <citation type="submission" date="2024-05" db="EMBL/GenBank/DDBJ databases">
        <title>Haplotype-resolved chromosome-level genome assembly of Huyou (Citrus changshanensis).</title>
        <authorList>
            <person name="Miao C."/>
            <person name="Chen W."/>
            <person name="Wu Y."/>
            <person name="Wang L."/>
            <person name="Zhao S."/>
            <person name="Grierson D."/>
            <person name="Xu C."/>
            <person name="Chen K."/>
        </authorList>
    </citation>
    <scope>NUCLEOTIDE SEQUENCE [LARGE SCALE GENOMIC DNA]</scope>
    <source>
        <strain evidence="11">01-14</strain>
        <tissue evidence="11">Leaf</tissue>
    </source>
</reference>
<accession>A0AAP0MMK3</accession>
<keyword evidence="8" id="KW-0413">Isomerase</keyword>
<dbReference type="Gene3D" id="3.10.50.40">
    <property type="match status" value="1"/>
</dbReference>
<dbReference type="AlphaFoldDB" id="A0AAP0MMK3"/>
<dbReference type="Proteomes" id="UP001428341">
    <property type="component" value="Unassembled WGS sequence"/>
</dbReference>
<dbReference type="SUPFAM" id="SSF54534">
    <property type="entry name" value="FKBP-like"/>
    <property type="match status" value="1"/>
</dbReference>
<dbReference type="GO" id="GO:0015031">
    <property type="term" value="P:protein transport"/>
    <property type="evidence" value="ECO:0007669"/>
    <property type="project" value="UniProtKB-KW"/>
</dbReference>
<dbReference type="GO" id="GO:0016192">
    <property type="term" value="P:vesicle-mediated transport"/>
    <property type="evidence" value="ECO:0007669"/>
    <property type="project" value="InterPro"/>
</dbReference>
<evidence type="ECO:0000256" key="3">
    <source>
        <dbReference type="ARBA" id="ARBA00022692"/>
    </source>
</evidence>
<keyword evidence="2 9" id="KW-0813">Transport</keyword>
<dbReference type="Pfam" id="PF04178">
    <property type="entry name" value="Got1"/>
    <property type="match status" value="1"/>
</dbReference>
<evidence type="ECO:0000256" key="6">
    <source>
        <dbReference type="ARBA" id="ARBA00023136"/>
    </source>
</evidence>
<evidence type="ECO:0000259" key="10">
    <source>
        <dbReference type="PROSITE" id="PS50059"/>
    </source>
</evidence>
<dbReference type="EMBL" id="JBCGBO010000004">
    <property type="protein sequence ID" value="KAK9209931.1"/>
    <property type="molecule type" value="Genomic_DNA"/>
</dbReference>
<dbReference type="PROSITE" id="PS50059">
    <property type="entry name" value="FKBP_PPIASE"/>
    <property type="match status" value="1"/>
</dbReference>
<dbReference type="GO" id="GO:0003755">
    <property type="term" value="F:peptidyl-prolyl cis-trans isomerase activity"/>
    <property type="evidence" value="ECO:0007669"/>
    <property type="project" value="UniProtKB-KW"/>
</dbReference>
<feature type="domain" description="PPIase FKBP-type" evidence="10">
    <location>
        <begin position="123"/>
        <end position="226"/>
    </location>
</feature>
<feature type="transmembrane region" description="Helical" evidence="9">
    <location>
        <begin position="410"/>
        <end position="427"/>
    </location>
</feature>
<feature type="transmembrane region" description="Helical" evidence="9">
    <location>
        <begin position="377"/>
        <end position="395"/>
    </location>
</feature>
<evidence type="ECO:0000256" key="4">
    <source>
        <dbReference type="ARBA" id="ARBA00022927"/>
    </source>
</evidence>
<evidence type="ECO:0000256" key="5">
    <source>
        <dbReference type="ARBA" id="ARBA00022989"/>
    </source>
</evidence>
<keyword evidence="12" id="KW-1185">Reference proteome</keyword>
<comment type="similarity">
    <text evidence="7 9">Belongs to the SFT2 family.</text>
</comment>
<dbReference type="PANTHER" id="PTHR23137:SF36">
    <property type="entry name" value="VESICLE TRANSPORT PROTEIN SFT2C"/>
    <property type="match status" value="1"/>
</dbReference>
<evidence type="ECO:0000256" key="2">
    <source>
        <dbReference type="ARBA" id="ARBA00022448"/>
    </source>
</evidence>
<evidence type="ECO:0000313" key="11">
    <source>
        <dbReference type="EMBL" id="KAK9209931.1"/>
    </source>
</evidence>
<comment type="subcellular location">
    <subcellularLocation>
        <location evidence="1 9">Membrane</location>
        <topology evidence="1 9">Multi-pass membrane protein</topology>
    </subcellularLocation>
</comment>
<comment type="function">
    <text evidence="9">May be involved in fusion of retrograde transport vesicles derived from an endocytic compartment with the Golgi complex.</text>
</comment>
<evidence type="ECO:0000256" key="7">
    <source>
        <dbReference type="ARBA" id="ARBA00025800"/>
    </source>
</evidence>
<keyword evidence="6 9" id="KW-0472">Membrane</keyword>
<comment type="catalytic activity">
    <reaction evidence="8">
        <text>[protein]-peptidylproline (omega=180) = [protein]-peptidylproline (omega=0)</text>
        <dbReference type="Rhea" id="RHEA:16237"/>
        <dbReference type="Rhea" id="RHEA-COMP:10747"/>
        <dbReference type="Rhea" id="RHEA-COMP:10748"/>
        <dbReference type="ChEBI" id="CHEBI:83833"/>
        <dbReference type="ChEBI" id="CHEBI:83834"/>
        <dbReference type="EC" id="5.2.1.8"/>
    </reaction>
</comment>
<dbReference type="InterPro" id="IPR011691">
    <property type="entry name" value="Vesicle_transpt_SFT2"/>
</dbReference>
<keyword evidence="3 9" id="KW-0812">Transmembrane</keyword>
<keyword evidence="5 9" id="KW-1133">Transmembrane helix</keyword>
<dbReference type="InterPro" id="IPR001179">
    <property type="entry name" value="PPIase_FKBP_dom"/>
</dbReference>
<dbReference type="GO" id="GO:0012505">
    <property type="term" value="C:endomembrane system"/>
    <property type="evidence" value="ECO:0007669"/>
    <property type="project" value="UniProtKB-ARBA"/>
</dbReference>
<evidence type="ECO:0000256" key="1">
    <source>
        <dbReference type="ARBA" id="ARBA00004141"/>
    </source>
</evidence>
<protein>
    <recommendedName>
        <fullName evidence="9">Vesicle transport protein</fullName>
    </recommendedName>
</protein>
<dbReference type="GO" id="GO:0016020">
    <property type="term" value="C:membrane"/>
    <property type="evidence" value="ECO:0007669"/>
    <property type="project" value="UniProtKB-SubCell"/>
</dbReference>
<dbReference type="PANTHER" id="PTHR23137">
    <property type="entry name" value="VESICLE TRANSPORT PROTEIN-RELATED"/>
    <property type="match status" value="1"/>
</dbReference>
<dbReference type="InterPro" id="IPR046357">
    <property type="entry name" value="PPIase_dom_sf"/>
</dbReference>
<organism evidence="11 12">
    <name type="scientific">Citrus x changshan-huyou</name>
    <dbReference type="NCBI Taxonomy" id="2935761"/>
    <lineage>
        <taxon>Eukaryota</taxon>
        <taxon>Viridiplantae</taxon>
        <taxon>Streptophyta</taxon>
        <taxon>Embryophyta</taxon>
        <taxon>Tracheophyta</taxon>
        <taxon>Spermatophyta</taxon>
        <taxon>Magnoliopsida</taxon>
        <taxon>eudicotyledons</taxon>
        <taxon>Gunneridae</taxon>
        <taxon>Pentapetalae</taxon>
        <taxon>rosids</taxon>
        <taxon>malvids</taxon>
        <taxon>Sapindales</taxon>
        <taxon>Rutaceae</taxon>
        <taxon>Aurantioideae</taxon>
        <taxon>Citrus</taxon>
    </lineage>
</organism>
<keyword evidence="4 9" id="KW-0653">Protein transport</keyword>
<feature type="transmembrane region" description="Helical" evidence="9">
    <location>
        <begin position="344"/>
        <end position="370"/>
    </location>
</feature>
<keyword evidence="8" id="KW-0697">Rotamase</keyword>
<gene>
    <name evidence="11" type="ORF">WN944_002300</name>
</gene>
<sequence>MGTLAIQASLLFPCASKSSRVALLSPDDLNENTGLVSIKGGRPNGGVSQNLFAKFSSLTVKRLPRRTLLQFIGFSSMVLHVNPDFAAPMPDMKEPEAIRTLKLASGVRIQEIIEGEGPEASEGDIVQLNYVCRRSNGYFVHSTVDQFSGESAPVILPLDENKIIKGLKEVLVGMKVGGKRRALIPPSVGYINENLKPIPDEFGPRRSLLSHANEPLIFEVQLLKGWFSQSSGTEDQLQKTTSSSSSSLLADWNSYAATRDPDDGSGLAFGFDIESAVRSANDTVSGTFNVCDIVEDVPIVNSTGSFGWKVFKQVEKTNLKVSKGVRDLPGNLQSATSTVPSGKALMYFGLFLASGVFFIFIAFTMFLPVMVLMPQKFALCFTVGCGFIIGSFFALRGPKNQLAHMSSKERLPFTLGFIGSMAGTIYVSMVLHSYILSVLFSVIQVLALAYYAISYFPGGSAGMKFLSSALTSSVMRCFGRLKATRIFPNFVQLCYDRLFVSHFTDAGLRLFFLNVDG</sequence>
<dbReference type="InterPro" id="IPR007305">
    <property type="entry name" value="Vesicle_transpt_Got1/SFT2"/>
</dbReference>
<dbReference type="Pfam" id="PF00254">
    <property type="entry name" value="FKBP_C"/>
    <property type="match status" value="1"/>
</dbReference>
<evidence type="ECO:0000256" key="8">
    <source>
        <dbReference type="PROSITE-ProRule" id="PRU00277"/>
    </source>
</evidence>
<feature type="transmembrane region" description="Helical" evidence="9">
    <location>
        <begin position="434"/>
        <end position="453"/>
    </location>
</feature>
<name>A0AAP0MMK3_9ROSI</name>
<dbReference type="GO" id="GO:0005737">
    <property type="term" value="C:cytoplasm"/>
    <property type="evidence" value="ECO:0007669"/>
    <property type="project" value="UniProtKB-ARBA"/>
</dbReference>